<gene>
    <name evidence="8" type="primary">LOC112283583</name>
    <name evidence="7" type="ORF">PHYPA_009045</name>
</gene>
<keyword evidence="2" id="KW-0004">4Fe-4S</keyword>
<evidence type="ECO:0000259" key="6">
    <source>
        <dbReference type="SMART" id="SM00902"/>
    </source>
</evidence>
<keyword evidence="9" id="KW-1185">Reference proteome</keyword>
<dbReference type="Pfam" id="PF02256">
    <property type="entry name" value="Fe_hyd_SSU"/>
    <property type="match status" value="1"/>
</dbReference>
<dbReference type="Gene3D" id="3.40.950.10">
    <property type="entry name" value="Fe-only Hydrogenase (Larger Subunit), Chain L, domain 3"/>
    <property type="match status" value="1"/>
</dbReference>
<evidence type="ECO:0000256" key="1">
    <source>
        <dbReference type="ARBA" id="ARBA00006596"/>
    </source>
</evidence>
<evidence type="ECO:0000313" key="7">
    <source>
        <dbReference type="EMBL" id="PNR52671.1"/>
    </source>
</evidence>
<keyword evidence="5" id="KW-0411">Iron-sulfur</keyword>
<dbReference type="GO" id="GO:0070482">
    <property type="term" value="P:response to oxygen levels"/>
    <property type="evidence" value="ECO:0007669"/>
    <property type="project" value="EnsemblPlants"/>
</dbReference>
<dbReference type="EMBL" id="ABEU02000006">
    <property type="protein sequence ID" value="PNR52671.1"/>
    <property type="molecule type" value="Genomic_DNA"/>
</dbReference>
<organism evidence="7">
    <name type="scientific">Physcomitrium patens</name>
    <name type="common">Spreading-leaved earth moss</name>
    <name type="synonym">Physcomitrella patens</name>
    <dbReference type="NCBI Taxonomy" id="3218"/>
    <lineage>
        <taxon>Eukaryota</taxon>
        <taxon>Viridiplantae</taxon>
        <taxon>Streptophyta</taxon>
        <taxon>Embryophyta</taxon>
        <taxon>Bryophyta</taxon>
        <taxon>Bryophytina</taxon>
        <taxon>Bryopsida</taxon>
        <taxon>Funariidae</taxon>
        <taxon>Funariales</taxon>
        <taxon>Funariaceae</taxon>
        <taxon>Physcomitrium</taxon>
    </lineage>
</organism>
<dbReference type="GO" id="GO:0046872">
    <property type="term" value="F:metal ion binding"/>
    <property type="evidence" value="ECO:0007669"/>
    <property type="project" value="UniProtKB-KW"/>
</dbReference>
<reference evidence="8" key="3">
    <citation type="submission" date="2020-12" db="UniProtKB">
        <authorList>
            <consortium name="EnsemblPlants"/>
        </authorList>
    </citation>
    <scope>IDENTIFICATION</scope>
</reference>
<dbReference type="GeneID" id="112283583"/>
<dbReference type="EnsemblPlants" id="Pp3c6_16630V3.2">
    <property type="protein sequence ID" value="Pp3c6_16630V3.2"/>
    <property type="gene ID" value="Pp3c6_16630"/>
</dbReference>
<sequence>MASSVKLGSHNDYISQSQGCVVTMKGFKKQAPAVDSQVRIVSKKETAVSTDPVKVSLHDCLACSGCITTAETVMLEQQSTGELLSQLSASNKAVVVSLSPQSRASLAAYYGLTPLQAFKKLSGFLKSLGVKAVFDTSCSRDISLVESCAEFVERFREKKKFPILASSCPGWVCYAEKTHGDDVLPYISAVKSPQQVMGTILKRYVCKSLGLLPEDVYHVTIMPCYDKKLEAAREDFIFEVEGEGLTEGNKPQITEVDCVLTSGEILDLLQTRNVVFGELEEVPLDRVLTNVDEREHLYGVSGGSGGYAECIFRYASRELFGKEISGPLQFKTLRNADFREITLEVDGKQVLKFALVYGFRNIQNIVRQIKAGRCDYHFMEVMACPSGCLNGGGQIKPKKGQTAKELIQQLEGAYLNDVDVREPFENEIVKGLYKEWLGYPSSEKASQIMRTQYHVREKTVANFVSDW</sequence>
<reference evidence="7 9" key="2">
    <citation type="journal article" date="2018" name="Plant J.">
        <title>The Physcomitrella patens chromosome-scale assembly reveals moss genome structure and evolution.</title>
        <authorList>
            <person name="Lang D."/>
            <person name="Ullrich K.K."/>
            <person name="Murat F."/>
            <person name="Fuchs J."/>
            <person name="Jenkins J."/>
            <person name="Haas F.B."/>
            <person name="Piednoel M."/>
            <person name="Gundlach H."/>
            <person name="Van Bel M."/>
            <person name="Meyberg R."/>
            <person name="Vives C."/>
            <person name="Morata J."/>
            <person name="Symeonidi A."/>
            <person name="Hiss M."/>
            <person name="Muchero W."/>
            <person name="Kamisugi Y."/>
            <person name="Saleh O."/>
            <person name="Blanc G."/>
            <person name="Decker E.L."/>
            <person name="van Gessel N."/>
            <person name="Grimwood J."/>
            <person name="Hayes R.D."/>
            <person name="Graham S.W."/>
            <person name="Gunter L.E."/>
            <person name="McDaniel S.F."/>
            <person name="Hoernstein S.N.W."/>
            <person name="Larsson A."/>
            <person name="Li F.W."/>
            <person name="Perroud P.F."/>
            <person name="Phillips J."/>
            <person name="Ranjan P."/>
            <person name="Rokshar D.S."/>
            <person name="Rothfels C.J."/>
            <person name="Schneider L."/>
            <person name="Shu S."/>
            <person name="Stevenson D.W."/>
            <person name="Thummler F."/>
            <person name="Tillich M."/>
            <person name="Villarreal Aguilar J.C."/>
            <person name="Widiez T."/>
            <person name="Wong G.K."/>
            <person name="Wymore A."/>
            <person name="Zhang Y."/>
            <person name="Zimmer A.D."/>
            <person name="Quatrano R.S."/>
            <person name="Mayer K.F.X."/>
            <person name="Goodstein D."/>
            <person name="Casacuberta J.M."/>
            <person name="Vandepoele K."/>
            <person name="Reski R."/>
            <person name="Cuming A.C."/>
            <person name="Tuskan G.A."/>
            <person name="Maumus F."/>
            <person name="Salse J."/>
            <person name="Schmutz J."/>
            <person name="Rensing S.A."/>
        </authorList>
    </citation>
    <scope>NUCLEOTIDE SEQUENCE [LARGE SCALE GENOMIC DNA]</scope>
    <source>
        <strain evidence="8 9">cv. Gransden 2004</strain>
    </source>
</reference>
<dbReference type="SUPFAM" id="SSF53920">
    <property type="entry name" value="Fe-only hydrogenase"/>
    <property type="match status" value="1"/>
</dbReference>
<dbReference type="InterPro" id="IPR004108">
    <property type="entry name" value="Fe_hydrogenase_lsu_C"/>
</dbReference>
<dbReference type="Gramene" id="Pp3c6_16630V3.2">
    <property type="protein sequence ID" value="Pp3c6_16630V3.2"/>
    <property type="gene ID" value="Pp3c6_16630"/>
</dbReference>
<accession>A0A2K1KFW6</accession>
<name>A0A2K1KFW6_PHYPA</name>
<dbReference type="Gene3D" id="3.40.50.1780">
    <property type="match status" value="1"/>
</dbReference>
<evidence type="ECO:0000313" key="9">
    <source>
        <dbReference type="Proteomes" id="UP000006727"/>
    </source>
</evidence>
<dbReference type="Pfam" id="PF02906">
    <property type="entry name" value="Fe_hyd_lg_C"/>
    <property type="match status" value="1"/>
</dbReference>
<dbReference type="PANTHER" id="PTHR11615">
    <property type="entry name" value="NITRATE, FORMATE, IRON DEHYDROGENASE"/>
    <property type="match status" value="1"/>
</dbReference>
<proteinExistence type="inferred from homology"/>
<dbReference type="RefSeq" id="XP_024378244.1">
    <property type="nucleotide sequence ID" value="XM_024522476.2"/>
</dbReference>
<dbReference type="GO" id="GO:0005829">
    <property type="term" value="C:cytosol"/>
    <property type="evidence" value="ECO:0000318"/>
    <property type="project" value="GO_Central"/>
</dbReference>
<comment type="similarity">
    <text evidence="1">Belongs to the NARF family.</text>
</comment>
<evidence type="ECO:0000256" key="2">
    <source>
        <dbReference type="ARBA" id="ARBA00022485"/>
    </source>
</evidence>
<protein>
    <recommendedName>
        <fullName evidence="6">Iron hydrogenase small subunit domain-containing protein</fullName>
    </recommendedName>
</protein>
<dbReference type="Proteomes" id="UP000006727">
    <property type="component" value="Chromosome 6"/>
</dbReference>
<dbReference type="FunFam" id="3.30.70.20:FF:000042">
    <property type="entry name" value="Cytosolic Fe-S cluster assembly factor NAR1"/>
    <property type="match status" value="1"/>
</dbReference>
<dbReference type="EnsemblPlants" id="Pp3c6_16630V3.1">
    <property type="protein sequence ID" value="Pp3c6_16630V3.1"/>
    <property type="gene ID" value="Pp3c6_16630"/>
</dbReference>
<dbReference type="InterPro" id="IPR050340">
    <property type="entry name" value="Cytosolic_Fe-S_CAF"/>
</dbReference>
<dbReference type="PaxDb" id="3218-PP1S240_88V6.1"/>
<dbReference type="OrthoDB" id="10253113at2759"/>
<dbReference type="InterPro" id="IPR009016">
    <property type="entry name" value="Fe_hydrogenase"/>
</dbReference>
<dbReference type="OMA" id="GYLHHVL"/>
<dbReference type="SMART" id="SM00902">
    <property type="entry name" value="Fe_hyd_SSU"/>
    <property type="match status" value="1"/>
</dbReference>
<dbReference type="GO" id="GO:0005634">
    <property type="term" value="C:nucleus"/>
    <property type="evidence" value="ECO:0007669"/>
    <property type="project" value="EnsemblPlants"/>
</dbReference>
<reference evidence="7 9" key="1">
    <citation type="journal article" date="2008" name="Science">
        <title>The Physcomitrella genome reveals evolutionary insights into the conquest of land by plants.</title>
        <authorList>
            <person name="Rensing S."/>
            <person name="Lang D."/>
            <person name="Zimmer A."/>
            <person name="Terry A."/>
            <person name="Salamov A."/>
            <person name="Shapiro H."/>
            <person name="Nishiyama T."/>
            <person name="Perroud P.-F."/>
            <person name="Lindquist E."/>
            <person name="Kamisugi Y."/>
            <person name="Tanahashi T."/>
            <person name="Sakakibara K."/>
            <person name="Fujita T."/>
            <person name="Oishi K."/>
            <person name="Shin-I T."/>
            <person name="Kuroki Y."/>
            <person name="Toyoda A."/>
            <person name="Suzuki Y."/>
            <person name="Hashimoto A."/>
            <person name="Yamaguchi K."/>
            <person name="Sugano A."/>
            <person name="Kohara Y."/>
            <person name="Fujiyama A."/>
            <person name="Anterola A."/>
            <person name="Aoki S."/>
            <person name="Ashton N."/>
            <person name="Barbazuk W.B."/>
            <person name="Barker E."/>
            <person name="Bennetzen J."/>
            <person name="Bezanilla M."/>
            <person name="Blankenship R."/>
            <person name="Cho S.H."/>
            <person name="Dutcher S."/>
            <person name="Estelle M."/>
            <person name="Fawcett J.A."/>
            <person name="Gundlach H."/>
            <person name="Hanada K."/>
            <person name="Heyl A."/>
            <person name="Hicks K.A."/>
            <person name="Hugh J."/>
            <person name="Lohr M."/>
            <person name="Mayer K."/>
            <person name="Melkozernov A."/>
            <person name="Murata T."/>
            <person name="Nelson D."/>
            <person name="Pils B."/>
            <person name="Prigge M."/>
            <person name="Reiss B."/>
            <person name="Renner T."/>
            <person name="Rombauts S."/>
            <person name="Rushton P."/>
            <person name="Sanderfoot A."/>
            <person name="Schween G."/>
            <person name="Shiu S.-H."/>
            <person name="Stueber K."/>
            <person name="Theodoulou F.L."/>
            <person name="Tu H."/>
            <person name="Van de Peer Y."/>
            <person name="Verrier P.J."/>
            <person name="Waters E."/>
            <person name="Wood A."/>
            <person name="Yang L."/>
            <person name="Cove D."/>
            <person name="Cuming A."/>
            <person name="Hasebe M."/>
            <person name="Lucas S."/>
            <person name="Mishler D.B."/>
            <person name="Reski R."/>
            <person name="Grigoriev I."/>
            <person name="Quatrano R.S."/>
            <person name="Boore J.L."/>
        </authorList>
    </citation>
    <scope>NUCLEOTIDE SEQUENCE [LARGE SCALE GENOMIC DNA]</scope>
    <source>
        <strain evidence="8 9">cv. Gransden 2004</strain>
    </source>
</reference>
<dbReference type="GO" id="GO:0051539">
    <property type="term" value="F:4 iron, 4 sulfur cluster binding"/>
    <property type="evidence" value="ECO:0007669"/>
    <property type="project" value="UniProtKB-KW"/>
</dbReference>
<dbReference type="InterPro" id="IPR003149">
    <property type="entry name" value="Fe_hydrogenase_ssu"/>
</dbReference>
<keyword evidence="4" id="KW-0408">Iron</keyword>
<feature type="domain" description="Iron hydrogenase small subunit" evidence="6">
    <location>
        <begin position="400"/>
        <end position="457"/>
    </location>
</feature>
<keyword evidence="3" id="KW-0479">Metal-binding</keyword>
<evidence type="ECO:0000313" key="8">
    <source>
        <dbReference type="EnsemblPlants" id="Pp3c6_16630V3.1"/>
    </source>
</evidence>
<evidence type="ECO:0000256" key="4">
    <source>
        <dbReference type="ARBA" id="ARBA00023004"/>
    </source>
</evidence>
<dbReference type="Gramene" id="Pp3c6_16630V3.1">
    <property type="protein sequence ID" value="Pp3c6_16630V3.1"/>
    <property type="gene ID" value="Pp3c6_16630"/>
</dbReference>
<evidence type="ECO:0000256" key="3">
    <source>
        <dbReference type="ARBA" id="ARBA00022723"/>
    </source>
</evidence>
<dbReference type="STRING" id="3218.A0A2K1KFW6"/>
<dbReference type="AlphaFoldDB" id="A0A2K1KFW6"/>
<evidence type="ECO:0000256" key="5">
    <source>
        <dbReference type="ARBA" id="ARBA00023014"/>
    </source>
</evidence>